<accession>A0A6C0CLQ6</accession>
<name>A0A6C0CLQ6_9ZZZZ</name>
<reference evidence="1" key="1">
    <citation type="journal article" date="2020" name="Nature">
        <title>Giant virus diversity and host interactions through global metagenomics.</title>
        <authorList>
            <person name="Schulz F."/>
            <person name="Roux S."/>
            <person name="Paez-Espino D."/>
            <person name="Jungbluth S."/>
            <person name="Walsh D.A."/>
            <person name="Denef V.J."/>
            <person name="McMahon K.D."/>
            <person name="Konstantinidis K.T."/>
            <person name="Eloe-Fadrosh E.A."/>
            <person name="Kyrpides N.C."/>
            <person name="Woyke T."/>
        </authorList>
    </citation>
    <scope>NUCLEOTIDE SEQUENCE</scope>
    <source>
        <strain evidence="1">GVMAG-M-3300021354-14</strain>
    </source>
</reference>
<sequence>MSTKRGVEDAGLDDITPDPQITISCGDVSVSRTKEEWIQIGIRVIEVETTDDHWKFSYHPEYTVSWYEVLNNVKSFTYPHQAYTILHHLASDRHIHFLDELKQENTMRAFWFYWVLFAEHHHIVLGVSEPQQLMRLAVSELSHFTISSEYYENSPMFYEMHHAYSQYPLPSESYIIQCVYDVLERKFGSVCVYPEKVTLPMHLGFIQNLPANIMLAGDAAYYMMRHLSIPTWMPVEFYVYGSTFTERKQALELFVAWIHIAPNVRTIVESSSMTFIIPGCIHMIRIIYVDISNPAGVLHGFGTTLSRVGYVNHQWVTTLSAYCAQKCKNYVIQDGTLVEFDRYLEKKSHRHYTIGLEDLQPEYTDHILKCIFQVDRVQYTCAELLETFAYRAKNTLVYDKSLETNIISLTEKSKIVMNHVVGKSFVLETGKVVVWARTGTTYAVRVLNSELMDCIHRYTRDMKIEHSELYTTLTTNFECINILDIEIPNDCQVYNSSGILVDIQQLALPFECTMRIRPSKIMKRYLKWKCALIRGMERFLVQPTIVVHV</sequence>
<dbReference type="AlphaFoldDB" id="A0A6C0CLQ6"/>
<proteinExistence type="predicted"/>
<protein>
    <submittedName>
        <fullName evidence="1">Uncharacterized protein</fullName>
    </submittedName>
</protein>
<organism evidence="1">
    <name type="scientific">viral metagenome</name>
    <dbReference type="NCBI Taxonomy" id="1070528"/>
    <lineage>
        <taxon>unclassified sequences</taxon>
        <taxon>metagenomes</taxon>
        <taxon>organismal metagenomes</taxon>
    </lineage>
</organism>
<dbReference type="EMBL" id="MN739449">
    <property type="protein sequence ID" value="QHT05082.1"/>
    <property type="molecule type" value="Genomic_DNA"/>
</dbReference>
<evidence type="ECO:0000313" key="1">
    <source>
        <dbReference type="EMBL" id="QHT05082.1"/>
    </source>
</evidence>